<dbReference type="EMBL" id="UINC01028306">
    <property type="protein sequence ID" value="SVB09067.1"/>
    <property type="molecule type" value="Genomic_DNA"/>
</dbReference>
<reference evidence="1" key="1">
    <citation type="submission" date="2018-05" db="EMBL/GenBank/DDBJ databases">
        <authorList>
            <person name="Lanie J.A."/>
            <person name="Ng W.-L."/>
            <person name="Kazmierczak K.M."/>
            <person name="Andrzejewski T.M."/>
            <person name="Davidsen T.M."/>
            <person name="Wayne K.J."/>
            <person name="Tettelin H."/>
            <person name="Glass J.I."/>
            <person name="Rusch D."/>
            <person name="Podicherti R."/>
            <person name="Tsui H.-C.T."/>
            <person name="Winkler M.E."/>
        </authorList>
    </citation>
    <scope>NUCLEOTIDE SEQUENCE</scope>
</reference>
<sequence>MKNLNFIAEELFNKIRGRFPSITIGNEKGEVTNEPKEARFFDFGFKEGERELGKVSITLSNESVSIMYNNDFVTNEDSLTKNSWYSFLKEIRVFAKKRMLNFDTRDITKNNLDKRDYKFLATNRPEDITMESKMYGTTRTSYQNIGNARIAIRHSQPVNQELAAGRTQNVNALYIESKEGERFKYPYKHLNGARAMAMHVSEGGKPFDEFGEHIVSLSEELSNLKKFKRYMNRNAVMAESLAEYVGIVNERIQTVKKTIEGLQKEAVYKTMSENFEKVTLEEVPEDVAENWIDQLTIRQFNEELKDVFPYIYRLIAEHTKAEELNFEDLVNPELDTDSQTKTEKVNRAEESFASELEKMMGQFSEEPTDDVVIKKSELPFTEVILSHYDRETGSFPKGETAVLTTIEKDFGDKYIVPSKQFIERLNQTFENFNSFNDLEDEVDLTQEFPTYDQVMGEFNSEVEYNQIVDGFNQDTEFDRIRELAGLDSKKKTS</sequence>
<evidence type="ECO:0000313" key="1">
    <source>
        <dbReference type="EMBL" id="SVB09067.1"/>
    </source>
</evidence>
<gene>
    <name evidence="1" type="ORF">METZ01_LOCUS161921</name>
</gene>
<name>A0A382B739_9ZZZZ</name>
<proteinExistence type="predicted"/>
<dbReference type="AlphaFoldDB" id="A0A382B739"/>
<accession>A0A382B739</accession>
<organism evidence="1">
    <name type="scientific">marine metagenome</name>
    <dbReference type="NCBI Taxonomy" id="408172"/>
    <lineage>
        <taxon>unclassified sequences</taxon>
        <taxon>metagenomes</taxon>
        <taxon>ecological metagenomes</taxon>
    </lineage>
</organism>
<protein>
    <submittedName>
        <fullName evidence="1">Uncharacterized protein</fullName>
    </submittedName>
</protein>